<dbReference type="CDD" id="cd07962">
    <property type="entry name" value="Anticodon_Ia_Val"/>
    <property type="match status" value="1"/>
</dbReference>
<evidence type="ECO:0000313" key="17">
    <source>
        <dbReference type="EMBL" id="ARM76525.1"/>
    </source>
</evidence>
<dbReference type="SUPFAM" id="SSF52374">
    <property type="entry name" value="Nucleotidylyl transferase"/>
    <property type="match status" value="1"/>
</dbReference>
<dbReference type="InterPro" id="IPR013155">
    <property type="entry name" value="M/V/L/I-tRNA-synth_anticd-bd"/>
</dbReference>
<dbReference type="PRINTS" id="PR00986">
    <property type="entry name" value="TRNASYNTHVAL"/>
</dbReference>
<dbReference type="GO" id="GO:0002161">
    <property type="term" value="F:aminoacyl-tRNA deacylase activity"/>
    <property type="evidence" value="ECO:0007669"/>
    <property type="project" value="InterPro"/>
</dbReference>
<dbReference type="InterPro" id="IPR002303">
    <property type="entry name" value="Valyl-tRNA_ligase"/>
</dbReference>
<sequence>MEEWPKHYNPAELEPKWEEKWLSKDFWEKIFKFDEKSNKPVFFIDTPPPFTSGELHMGHAYWVTIADTIARAKRLQGYNVLLPQGWDTQGLPTELKVQYRLKIPKENRELFLKKCVEWTNDMIGKMKTAMIRLGYRPDWEDFEYKTYSSEYRKVIQKSLLDMYKQGIVKIREGPIYWCPKCETAVAQSEVGYLEKEGVFAYISFPLKDGGQIIIATTRPELLGATQAIAVNPEDERYKNLIGKIVIIPIFNKEVKIIADEAVEKDFGTGAVMISTYGDPQDIKWKLKYNLPYTELIDDKGRMKNTGGLLDGLTISQAKQKMIELLKEKGYLIKVEKIKHNVLSHTERSDCLSPIEFLTKKQIYIDLIKFKEKLLEEYKKMNFRPERMSYYLEEWIKNLEWDWNISRQRVYGTPLPFWYCDNNHLIPAKEEDLPVDPSKSSPPYEKCPYCGLPLKPVTDVADVWIDSSVTVLYLSGFYTDKERFNKTFPASLRLQGTDIIRTWLFYTFFRTLMLTGSVPFKEVLVNGQVLGPDGSRMSKSKGNVVSPLDRVNEFGADSIRMTLLDASIGEDFPFKWETVRGKKLLLQKLWNASRLAYPFISGKHLDKPKDLNIIDKWVLIEHKKFVQKSIDAYNNYNFYIILQQIYSYFWEIVADEYLEMIKHRLFEEDQSALYTLQRILKDIIILLHPIAPHITEEIYSRLFGDKISVLLENMPDVSDIQEDKTTEELGNNIKKFNSMVRSAKISNKLSIVTPVNVTVYGPENFLNSIKAVEKDIKTTLKINEIKYINDSNEKIEIQTMGV</sequence>
<dbReference type="NCBIfam" id="TIGR00422">
    <property type="entry name" value="valS"/>
    <property type="match status" value="1"/>
</dbReference>
<dbReference type="GO" id="GO:0005829">
    <property type="term" value="C:cytosol"/>
    <property type="evidence" value="ECO:0007669"/>
    <property type="project" value="TreeGrafter"/>
</dbReference>
<evidence type="ECO:0000256" key="5">
    <source>
        <dbReference type="ARBA" id="ARBA00022741"/>
    </source>
</evidence>
<keyword evidence="3" id="KW-0963">Cytoplasm</keyword>
<keyword evidence="8 14" id="KW-0030">Aminoacyl-tRNA synthetase</keyword>
<dbReference type="GO" id="GO:0006438">
    <property type="term" value="P:valyl-tRNA aminoacylation"/>
    <property type="evidence" value="ECO:0007669"/>
    <property type="project" value="UniProtKB-UniRule"/>
</dbReference>
<dbReference type="InterPro" id="IPR009080">
    <property type="entry name" value="tRNAsynth_Ia_anticodon-bd"/>
</dbReference>
<keyword evidence="4 14" id="KW-0436">Ligase</keyword>
<dbReference type="SUPFAM" id="SSF47323">
    <property type="entry name" value="Anticodon-binding domain of a subclass of class I aminoacyl-tRNA synthetases"/>
    <property type="match status" value="1"/>
</dbReference>
<dbReference type="OrthoDB" id="23906at2157"/>
<dbReference type="FunFam" id="3.40.50.620:FF:000192">
    <property type="entry name" value="Valine--tRNA ligase"/>
    <property type="match status" value="1"/>
</dbReference>
<dbReference type="EMBL" id="CP020477">
    <property type="protein sequence ID" value="ARM76525.1"/>
    <property type="molecule type" value="Genomic_DNA"/>
</dbReference>
<dbReference type="STRING" id="282676.B6F84_11185"/>
<dbReference type="InterPro" id="IPR014729">
    <property type="entry name" value="Rossmann-like_a/b/a_fold"/>
</dbReference>
<comment type="subcellular location">
    <subcellularLocation>
        <location evidence="1">Cytoplasm</location>
    </subcellularLocation>
</comment>
<keyword evidence="6 14" id="KW-0067">ATP-binding</keyword>
<gene>
    <name evidence="17" type="ORF">B6F84_11185</name>
</gene>
<accession>A0A1W6K1Z9</accession>
<keyword evidence="5 14" id="KW-0547">Nucleotide-binding</keyword>
<dbReference type="InterPro" id="IPR002300">
    <property type="entry name" value="aa-tRNA-synth_Ia"/>
</dbReference>
<evidence type="ECO:0000313" key="18">
    <source>
        <dbReference type="Proteomes" id="UP000193404"/>
    </source>
</evidence>
<dbReference type="Pfam" id="PF00133">
    <property type="entry name" value="tRNA-synt_1"/>
    <property type="match status" value="1"/>
</dbReference>
<evidence type="ECO:0000256" key="9">
    <source>
        <dbReference type="ARBA" id="ARBA00024407"/>
    </source>
</evidence>
<dbReference type="NCBIfam" id="NF009687">
    <property type="entry name" value="PRK13208.1"/>
    <property type="match status" value="1"/>
</dbReference>
<dbReference type="InterPro" id="IPR009008">
    <property type="entry name" value="Val/Leu/Ile-tRNA-synth_edit"/>
</dbReference>
<evidence type="ECO:0000256" key="2">
    <source>
        <dbReference type="ARBA" id="ARBA00013169"/>
    </source>
</evidence>
<dbReference type="PANTHER" id="PTHR11946">
    <property type="entry name" value="VALYL-TRNA SYNTHETASES"/>
    <property type="match status" value="1"/>
</dbReference>
<comment type="similarity">
    <text evidence="12">Belongs to the class-I aminoacyl-tRNA synthetase family. ValS type 2 subfamily.</text>
</comment>
<dbReference type="PROSITE" id="PS00178">
    <property type="entry name" value="AA_TRNA_LIGASE_I"/>
    <property type="match status" value="1"/>
</dbReference>
<dbReference type="GO" id="GO:0005524">
    <property type="term" value="F:ATP binding"/>
    <property type="evidence" value="ECO:0007669"/>
    <property type="project" value="UniProtKB-KW"/>
</dbReference>
<evidence type="ECO:0000256" key="13">
    <source>
        <dbReference type="NCBIfam" id="TIGR00422"/>
    </source>
</evidence>
<evidence type="ECO:0000259" key="15">
    <source>
        <dbReference type="Pfam" id="PF00133"/>
    </source>
</evidence>
<evidence type="ECO:0000256" key="7">
    <source>
        <dbReference type="ARBA" id="ARBA00022917"/>
    </source>
</evidence>
<evidence type="ECO:0000256" key="14">
    <source>
        <dbReference type="RuleBase" id="RU363035"/>
    </source>
</evidence>
<dbReference type="KEGG" id="aman:B6F84_11185"/>
<dbReference type="EC" id="6.1.1.9" evidence="2 13"/>
<organism evidence="17 18">
    <name type="scientific">Acidianus manzaensis</name>
    <dbReference type="NCBI Taxonomy" id="282676"/>
    <lineage>
        <taxon>Archaea</taxon>
        <taxon>Thermoproteota</taxon>
        <taxon>Thermoprotei</taxon>
        <taxon>Sulfolobales</taxon>
        <taxon>Sulfolobaceae</taxon>
        <taxon>Acidianus</taxon>
    </lineage>
</organism>
<dbReference type="Gene3D" id="3.40.50.620">
    <property type="entry name" value="HUPs"/>
    <property type="match status" value="2"/>
</dbReference>
<keyword evidence="7 14" id="KW-0648">Protein biosynthesis</keyword>
<evidence type="ECO:0000256" key="8">
    <source>
        <dbReference type="ARBA" id="ARBA00023146"/>
    </source>
</evidence>
<dbReference type="Gene3D" id="1.10.730.10">
    <property type="entry name" value="Isoleucyl-tRNA Synthetase, Domain 1"/>
    <property type="match status" value="1"/>
</dbReference>
<feature type="domain" description="Aminoacyl-tRNA synthetase class Ia" evidence="15">
    <location>
        <begin position="17"/>
        <end position="571"/>
    </location>
</feature>
<comment type="function">
    <text evidence="11">Catalyzes the attachment of valine to tRNA(Val). As ValRS can inadvertently accommodate and process structurally similar amino acids such as threonine, to avoid such errors, it has a 'posttransfer' editing activity that hydrolyzes mischarged Thr-tRNA(Val) in a tRNA-dependent manner.</text>
</comment>
<evidence type="ECO:0000256" key="4">
    <source>
        <dbReference type="ARBA" id="ARBA00022598"/>
    </source>
</evidence>
<dbReference type="CDD" id="cd00817">
    <property type="entry name" value="ValRS_core"/>
    <property type="match status" value="1"/>
</dbReference>
<evidence type="ECO:0000256" key="10">
    <source>
        <dbReference type="ARBA" id="ARBA00047552"/>
    </source>
</evidence>
<evidence type="ECO:0000259" key="16">
    <source>
        <dbReference type="Pfam" id="PF08264"/>
    </source>
</evidence>
<evidence type="ECO:0000256" key="12">
    <source>
        <dbReference type="ARBA" id="ARBA00061452"/>
    </source>
</evidence>
<dbReference type="PANTHER" id="PTHR11946:SF93">
    <property type="entry name" value="VALINE--TRNA LIGASE, CHLOROPLASTIC_MITOCHONDRIAL 2"/>
    <property type="match status" value="1"/>
</dbReference>
<dbReference type="Pfam" id="PF08264">
    <property type="entry name" value="Anticodon_1"/>
    <property type="match status" value="1"/>
</dbReference>
<reference evidence="17 18" key="1">
    <citation type="submission" date="2017-03" db="EMBL/GenBank/DDBJ databases">
        <title>Sulfur activation and transportation mechanism of thermophilic Archaea Acidianus manzaensis YN-25.</title>
        <authorList>
            <person name="Ma Y."/>
            <person name="Yang Y."/>
            <person name="Xia J."/>
        </authorList>
    </citation>
    <scope>NUCLEOTIDE SEQUENCE [LARGE SCALE GENOMIC DNA]</scope>
    <source>
        <strain evidence="17 18">YN-25</strain>
    </source>
</reference>
<proteinExistence type="inferred from homology"/>
<dbReference type="SUPFAM" id="SSF50677">
    <property type="entry name" value="ValRS/IleRS/LeuRS editing domain"/>
    <property type="match status" value="1"/>
</dbReference>
<dbReference type="RefSeq" id="WP_148692911.1">
    <property type="nucleotide sequence ID" value="NZ_CP020477.1"/>
</dbReference>
<dbReference type="AlphaFoldDB" id="A0A1W6K1Z9"/>
<name>A0A1W6K1Z9_9CREN</name>
<evidence type="ECO:0000256" key="3">
    <source>
        <dbReference type="ARBA" id="ARBA00022490"/>
    </source>
</evidence>
<evidence type="ECO:0000256" key="1">
    <source>
        <dbReference type="ARBA" id="ARBA00004496"/>
    </source>
</evidence>
<keyword evidence="18" id="KW-1185">Reference proteome</keyword>
<dbReference type="Proteomes" id="UP000193404">
    <property type="component" value="Chromosome"/>
</dbReference>
<dbReference type="InterPro" id="IPR001412">
    <property type="entry name" value="aa-tRNA-synth_I_CS"/>
</dbReference>
<dbReference type="InterPro" id="IPR033705">
    <property type="entry name" value="Anticodon_Ia_Val"/>
</dbReference>
<comment type="catalytic activity">
    <reaction evidence="10">
        <text>tRNA(Val) + L-valine + ATP = L-valyl-tRNA(Val) + AMP + diphosphate</text>
        <dbReference type="Rhea" id="RHEA:10704"/>
        <dbReference type="Rhea" id="RHEA-COMP:9672"/>
        <dbReference type="Rhea" id="RHEA-COMP:9708"/>
        <dbReference type="ChEBI" id="CHEBI:30616"/>
        <dbReference type="ChEBI" id="CHEBI:33019"/>
        <dbReference type="ChEBI" id="CHEBI:57762"/>
        <dbReference type="ChEBI" id="CHEBI:78442"/>
        <dbReference type="ChEBI" id="CHEBI:78537"/>
        <dbReference type="ChEBI" id="CHEBI:456215"/>
        <dbReference type="EC" id="6.1.1.9"/>
    </reaction>
</comment>
<protein>
    <recommendedName>
        <fullName evidence="9 13">Valine--tRNA ligase</fullName>
        <ecNumber evidence="2 13">6.1.1.9</ecNumber>
    </recommendedName>
</protein>
<dbReference type="GeneID" id="41591495"/>
<evidence type="ECO:0000256" key="6">
    <source>
        <dbReference type="ARBA" id="ARBA00022840"/>
    </source>
</evidence>
<evidence type="ECO:0000256" key="11">
    <source>
        <dbReference type="ARBA" id="ARBA00055630"/>
    </source>
</evidence>
<dbReference type="GO" id="GO:0004832">
    <property type="term" value="F:valine-tRNA ligase activity"/>
    <property type="evidence" value="ECO:0007669"/>
    <property type="project" value="UniProtKB-UniRule"/>
</dbReference>
<feature type="domain" description="Methionyl/Valyl/Leucyl/Isoleucyl-tRNA synthetase anticodon-binding" evidence="16">
    <location>
        <begin position="614"/>
        <end position="756"/>
    </location>
</feature>